<protein>
    <recommendedName>
        <fullName evidence="2">SUZ domain-containing protein</fullName>
    </recommendedName>
</protein>
<organism evidence="3 4">
    <name type="scientific">Dentipellis fragilis</name>
    <dbReference type="NCBI Taxonomy" id="205917"/>
    <lineage>
        <taxon>Eukaryota</taxon>
        <taxon>Fungi</taxon>
        <taxon>Dikarya</taxon>
        <taxon>Basidiomycota</taxon>
        <taxon>Agaricomycotina</taxon>
        <taxon>Agaricomycetes</taxon>
        <taxon>Russulales</taxon>
        <taxon>Hericiaceae</taxon>
        <taxon>Dentipellis</taxon>
    </lineage>
</organism>
<evidence type="ECO:0000259" key="2">
    <source>
        <dbReference type="PROSITE" id="PS51673"/>
    </source>
</evidence>
<dbReference type="PROSITE" id="PS51673">
    <property type="entry name" value="SUZ"/>
    <property type="match status" value="1"/>
</dbReference>
<name>A0A4Y9ZC93_9AGAM</name>
<proteinExistence type="predicted"/>
<accession>A0A4Y9ZC93</accession>
<comment type="caution">
    <text evidence="3">The sequence shown here is derived from an EMBL/GenBank/DDBJ whole genome shotgun (WGS) entry which is preliminary data.</text>
</comment>
<feature type="compositionally biased region" description="Acidic residues" evidence="1">
    <location>
        <begin position="84"/>
        <end position="98"/>
    </location>
</feature>
<gene>
    <name evidence="3" type="ORF">EVG20_g1226</name>
</gene>
<keyword evidence="4" id="KW-1185">Reference proteome</keyword>
<dbReference type="Proteomes" id="UP000298327">
    <property type="component" value="Unassembled WGS sequence"/>
</dbReference>
<dbReference type="STRING" id="205917.A0A4Y9ZC93"/>
<sequence>MPAVPTPDSAEQTHAADLISSQRQRRVLTKPSMSAAKAAAASPDPWDQPSRPIVDERPHVTDIGVDIGQSTQAQRRPGAAGVVDDWEDDSDPEGETEADNQKIWDDAIRHVAHLLRNECYTDRNTRAPMPQLVLSSSSTTQPPTSLPPTIFQAPIRILKRNPNSASPSPAQSGSGTPTQESLAEREARYQAARQRIFADTNIRGRARRCQCAYIGLTGGCEIEQRPRPGAVECDTQSAGAGVRDAGRGRQAECVEGVWREEEDGLGFGLGFFFSPSTTQDRLGRYFVARMWIVGVRCWYVGSDSGCAVL</sequence>
<dbReference type="InterPro" id="IPR024771">
    <property type="entry name" value="SUZ"/>
</dbReference>
<dbReference type="AlphaFoldDB" id="A0A4Y9ZC93"/>
<evidence type="ECO:0000313" key="4">
    <source>
        <dbReference type="Proteomes" id="UP000298327"/>
    </source>
</evidence>
<evidence type="ECO:0000313" key="3">
    <source>
        <dbReference type="EMBL" id="TFY71770.1"/>
    </source>
</evidence>
<feature type="compositionally biased region" description="Low complexity" evidence="1">
    <location>
        <begin position="161"/>
        <end position="178"/>
    </location>
</feature>
<reference evidence="3 4" key="1">
    <citation type="submission" date="2019-02" db="EMBL/GenBank/DDBJ databases">
        <title>Genome sequencing of the rare red list fungi Dentipellis fragilis.</title>
        <authorList>
            <person name="Buettner E."/>
            <person name="Kellner H."/>
        </authorList>
    </citation>
    <scope>NUCLEOTIDE SEQUENCE [LARGE SCALE GENOMIC DNA]</scope>
    <source>
        <strain evidence="3 4">DSM 105465</strain>
    </source>
</reference>
<feature type="region of interest" description="Disordered" evidence="1">
    <location>
        <begin position="1"/>
        <end position="101"/>
    </location>
</feature>
<dbReference type="Pfam" id="PF12752">
    <property type="entry name" value="SUZ"/>
    <property type="match status" value="1"/>
</dbReference>
<dbReference type="EMBL" id="SEOQ01000037">
    <property type="protein sequence ID" value="TFY71770.1"/>
    <property type="molecule type" value="Genomic_DNA"/>
</dbReference>
<feature type="domain" description="SUZ" evidence="2">
    <location>
        <begin position="128"/>
        <end position="201"/>
    </location>
</feature>
<evidence type="ECO:0000256" key="1">
    <source>
        <dbReference type="SAM" id="MobiDB-lite"/>
    </source>
</evidence>
<feature type="region of interest" description="Disordered" evidence="1">
    <location>
        <begin position="160"/>
        <end position="187"/>
    </location>
</feature>